<dbReference type="InterPro" id="IPR004808">
    <property type="entry name" value="AP_endonuc_1"/>
</dbReference>
<dbReference type="PROSITE" id="PS51435">
    <property type="entry name" value="AP_NUCLEASE_F1_4"/>
    <property type="match status" value="1"/>
</dbReference>
<name>A0A524RPK5_9CHRO</name>
<evidence type="ECO:0000256" key="4">
    <source>
        <dbReference type="ARBA" id="ARBA00022842"/>
    </source>
</evidence>
<dbReference type="Gene3D" id="3.60.10.10">
    <property type="entry name" value="Endonuclease/exonuclease/phosphatase"/>
    <property type="match status" value="1"/>
</dbReference>
<comment type="caution">
    <text evidence="9">The sequence shown here is derived from an EMBL/GenBank/DDBJ whole genome shotgun (WGS) entry which is preliminary data.</text>
</comment>
<sequence length="271" mass="30412">MRIASWNVNSLRSRLAQVLAWLERERVEVLCLQETKVDDPLFPHAPFAAMNYGAVISGQKAYNGVAILSTLPLEDVDIGFDALLEDEEAERLSVQKRLISARVGGIRVLNLYVPNGAELGSPKYAYKLGWLHCLARYLAARPMDDGPLCMVGDFNIAPEDRDLHAPERLRGRIMASAAERDALGAVLADGLKDVFRRFEQDSGHWSWWDYRSRAWERDRGWRIDHIYLDEPLYAAAETCVMHRSARGEDKPSDHVPVVVTLSPNAAAASGW</sequence>
<dbReference type="NCBIfam" id="TIGR00633">
    <property type="entry name" value="xth"/>
    <property type="match status" value="1"/>
</dbReference>
<gene>
    <name evidence="9" type="primary">xth</name>
    <name evidence="9" type="ORF">ERJ67_03850</name>
</gene>
<dbReference type="NCBIfam" id="TIGR00195">
    <property type="entry name" value="exoDNase_III"/>
    <property type="match status" value="1"/>
</dbReference>
<keyword evidence="4 6" id="KW-0460">Magnesium</keyword>
<evidence type="ECO:0000256" key="3">
    <source>
        <dbReference type="ARBA" id="ARBA00022801"/>
    </source>
</evidence>
<keyword evidence="3 9" id="KW-0378">Hydrolase</keyword>
<evidence type="ECO:0000256" key="7">
    <source>
        <dbReference type="PIRSR" id="PIRSR604808-3"/>
    </source>
</evidence>
<evidence type="ECO:0000256" key="2">
    <source>
        <dbReference type="ARBA" id="ARBA00022723"/>
    </source>
</evidence>
<dbReference type="GO" id="GO:0008311">
    <property type="term" value="F:double-stranded DNA 3'-5' DNA exonuclease activity"/>
    <property type="evidence" value="ECO:0007669"/>
    <property type="project" value="UniProtKB-EC"/>
</dbReference>
<proteinExistence type="inferred from homology"/>
<feature type="binding site" evidence="6">
    <location>
        <position position="153"/>
    </location>
    <ligand>
        <name>Mg(2+)</name>
        <dbReference type="ChEBI" id="CHEBI:18420"/>
        <label>1</label>
    </ligand>
</feature>
<feature type="binding site" evidence="6">
    <location>
        <position position="254"/>
    </location>
    <ligand>
        <name>Mg(2+)</name>
        <dbReference type="ChEBI" id="CHEBI:18420"/>
        <label>1</label>
    </ligand>
</feature>
<protein>
    <submittedName>
        <fullName evidence="9">Exodeoxyribonuclease III</fullName>
        <ecNumber evidence="9">3.1.11.2</ecNumber>
    </submittedName>
</protein>
<feature type="binding site" evidence="6">
    <location>
        <position position="7"/>
    </location>
    <ligand>
        <name>Mg(2+)</name>
        <dbReference type="ChEBI" id="CHEBI:18420"/>
        <label>1</label>
    </ligand>
</feature>
<dbReference type="SUPFAM" id="SSF56219">
    <property type="entry name" value="DNase I-like"/>
    <property type="match status" value="1"/>
</dbReference>
<feature type="domain" description="Endonuclease/exonuclease/phosphatase" evidence="8">
    <location>
        <begin position="4"/>
        <end position="254"/>
    </location>
</feature>
<evidence type="ECO:0000256" key="6">
    <source>
        <dbReference type="PIRSR" id="PIRSR604808-2"/>
    </source>
</evidence>
<comment type="cofactor">
    <cofactor evidence="6">
        <name>Mg(2+)</name>
        <dbReference type="ChEBI" id="CHEBI:18420"/>
    </cofactor>
    <cofactor evidence="6">
        <name>Mn(2+)</name>
        <dbReference type="ChEBI" id="CHEBI:29035"/>
    </cofactor>
    <text evidence="6">Probably binds two magnesium or manganese ions per subunit.</text>
</comment>
<feature type="active site" description="Proton donor/acceptor" evidence="5">
    <location>
        <position position="153"/>
    </location>
</feature>
<dbReference type="Pfam" id="PF03372">
    <property type="entry name" value="Exo_endo_phos"/>
    <property type="match status" value="1"/>
</dbReference>
<keyword evidence="6" id="KW-0464">Manganese</keyword>
<dbReference type="EC" id="3.1.11.2" evidence="9"/>
<dbReference type="GO" id="GO:0046872">
    <property type="term" value="F:metal ion binding"/>
    <property type="evidence" value="ECO:0007669"/>
    <property type="project" value="UniProtKB-KW"/>
</dbReference>
<feature type="active site" description="Proton acceptor" evidence="5">
    <location>
        <position position="254"/>
    </location>
</feature>
<feature type="binding site" evidence="6">
    <location>
        <position position="155"/>
    </location>
    <ligand>
        <name>Mg(2+)</name>
        <dbReference type="ChEBI" id="CHEBI:18420"/>
        <label>1</label>
    </ligand>
</feature>
<keyword evidence="2 6" id="KW-0479">Metal-binding</keyword>
<dbReference type="PANTHER" id="PTHR43250:SF2">
    <property type="entry name" value="EXODEOXYRIBONUCLEASE III"/>
    <property type="match status" value="1"/>
</dbReference>
<feature type="site" description="Important for catalytic activity" evidence="7">
    <location>
        <position position="224"/>
    </location>
</feature>
<dbReference type="Proteomes" id="UP000317990">
    <property type="component" value="Unassembled WGS sequence"/>
</dbReference>
<organism evidence="9 10">
    <name type="scientific">Aphanocapsa feldmannii 277cV</name>
    <dbReference type="NCBI Taxonomy" id="2507553"/>
    <lineage>
        <taxon>Bacteria</taxon>
        <taxon>Bacillati</taxon>
        <taxon>Cyanobacteriota</taxon>
        <taxon>Cyanophyceae</taxon>
        <taxon>Oscillatoriophycideae</taxon>
        <taxon>Chroococcales</taxon>
        <taxon>Microcystaceae</taxon>
        <taxon>Aphanocapsa</taxon>
    </lineage>
</organism>
<dbReference type="PANTHER" id="PTHR43250">
    <property type="entry name" value="EXODEOXYRIBONUCLEASE III"/>
    <property type="match status" value="1"/>
</dbReference>
<feature type="site" description="Transition state stabilizer" evidence="7">
    <location>
        <position position="155"/>
    </location>
</feature>
<feature type="binding site" evidence="6">
    <location>
        <position position="253"/>
    </location>
    <ligand>
        <name>Mg(2+)</name>
        <dbReference type="ChEBI" id="CHEBI:18420"/>
        <label>1</label>
    </ligand>
</feature>
<evidence type="ECO:0000256" key="5">
    <source>
        <dbReference type="PIRSR" id="PIRSR604808-1"/>
    </source>
</evidence>
<evidence type="ECO:0000259" key="8">
    <source>
        <dbReference type="Pfam" id="PF03372"/>
    </source>
</evidence>
<dbReference type="CDD" id="cd09086">
    <property type="entry name" value="ExoIII-like_AP-endo"/>
    <property type="match status" value="1"/>
</dbReference>
<comment type="similarity">
    <text evidence="1">Belongs to the DNA repair enzymes AP/ExoA family.</text>
</comment>
<evidence type="ECO:0000256" key="1">
    <source>
        <dbReference type="ARBA" id="ARBA00007092"/>
    </source>
</evidence>
<dbReference type="AlphaFoldDB" id="A0A524RPK5"/>
<evidence type="ECO:0000313" key="9">
    <source>
        <dbReference type="EMBL" id="TGG93767.1"/>
    </source>
</evidence>
<dbReference type="InterPro" id="IPR037493">
    <property type="entry name" value="ExoIII-like"/>
</dbReference>
<reference evidence="9 10" key="1">
    <citation type="journal article" date="2019" name="mSystems">
        <title>Life at home and on the roam: Genomic adaptions reflect the dual lifestyle of an intracellular, facultative symbiont.</title>
        <authorList>
            <person name="Burgsdorf I."/>
        </authorList>
    </citation>
    <scope>NUCLEOTIDE SEQUENCE [LARGE SCALE GENOMIC DNA]</scope>
    <source>
        <strain evidence="9">277cV</strain>
    </source>
</reference>
<feature type="active site" evidence="5">
    <location>
        <position position="112"/>
    </location>
</feature>
<dbReference type="GO" id="GO:0006281">
    <property type="term" value="P:DNA repair"/>
    <property type="evidence" value="ECO:0007669"/>
    <property type="project" value="InterPro"/>
</dbReference>
<accession>A0A524RPK5</accession>
<dbReference type="InterPro" id="IPR005135">
    <property type="entry name" value="Endo/exonuclease/phosphatase"/>
</dbReference>
<dbReference type="InterPro" id="IPR036691">
    <property type="entry name" value="Endo/exonu/phosph_ase_sf"/>
</dbReference>
<dbReference type="EMBL" id="SRMO01000050">
    <property type="protein sequence ID" value="TGG93767.1"/>
    <property type="molecule type" value="Genomic_DNA"/>
</dbReference>
<evidence type="ECO:0000313" key="10">
    <source>
        <dbReference type="Proteomes" id="UP000317990"/>
    </source>
</evidence>
<feature type="site" description="Interaction with DNA substrate" evidence="7">
    <location>
        <position position="254"/>
    </location>
</feature>
<feature type="binding site" evidence="6">
    <location>
        <position position="34"/>
    </location>
    <ligand>
        <name>Mg(2+)</name>
        <dbReference type="ChEBI" id="CHEBI:18420"/>
        <label>1</label>
    </ligand>
</feature>